<dbReference type="OrthoDB" id="62120at2759"/>
<proteinExistence type="inferred from homology"/>
<evidence type="ECO:0000259" key="5">
    <source>
        <dbReference type="Pfam" id="PF00150"/>
    </source>
</evidence>
<feature type="domain" description="Glycoside hydrolase family 5" evidence="5">
    <location>
        <begin position="114"/>
        <end position="375"/>
    </location>
</feature>
<evidence type="ECO:0000313" key="8">
    <source>
        <dbReference type="Proteomes" id="UP000634136"/>
    </source>
</evidence>
<keyword evidence="3 4" id="KW-0326">Glycosidase</keyword>
<dbReference type="PANTHER" id="PTHR10551:SF14">
    <property type="entry name" value="CELLULASE CONTAINING PROTEIN, EXPRESSED"/>
    <property type="match status" value="1"/>
</dbReference>
<dbReference type="AlphaFoldDB" id="A0A834T807"/>
<dbReference type="GO" id="GO:0051017">
    <property type="term" value="P:actin filament bundle assembly"/>
    <property type="evidence" value="ECO:0007669"/>
    <property type="project" value="TreeGrafter"/>
</dbReference>
<keyword evidence="8" id="KW-1185">Reference proteome</keyword>
<dbReference type="Proteomes" id="UP000634136">
    <property type="component" value="Unassembled WGS sequence"/>
</dbReference>
<dbReference type="SUPFAM" id="SSF50405">
    <property type="entry name" value="Actin-crosslinking proteins"/>
    <property type="match status" value="1"/>
</dbReference>
<protein>
    <submittedName>
        <fullName evidence="7">Putative glucan 1,3-beta-glucosidase A</fullName>
    </submittedName>
</protein>
<dbReference type="EMBL" id="JAAIUW010000009">
    <property type="protein sequence ID" value="KAF7816943.1"/>
    <property type="molecule type" value="Genomic_DNA"/>
</dbReference>
<sequence length="470" mass="54001">MNESTFRIRVHKDQFVGLDGIQVVAVANSPTHSETFEIIKESNVSNRVRIKVSNGFFLQAKTKNLVTADVSEVSGWKNNDPTIFNLTIVSQINGDWQLQNGYGPEAPRVMKKHYDTFITKKDFKFMKENGINTVRIPVGWWTTKDPNPPFPFVRGTLRALDNAFSWAKEYKLKVILDLHSAPYSQNGVATSTTRDGSLKWGQTNETIQQTLEVIDFFAARYEKHKSLYGIELLNEPLYPCVPLKIIEEYYRTAYSVVRRYNPEVYVILSSRVSFTLADMPSPQELFPLANSLENSVVDVHWYHLYYDIFTDMKSVKEHFDYIEHNRTKQMTELLEKSGKARIYIGEWSAAWDVENATKEENVQNNWSLKWLIENGYIKLPVSKPEMISSAMHGTGNVSGGRGLETRTASVAVDATLHREWVRLWPDGCNHCWKHTHKQHQPNSSTASHVFRFGITHNDEDNNEMKDLGVQ</sequence>
<dbReference type="Pfam" id="PF00150">
    <property type="entry name" value="Cellulase"/>
    <property type="match status" value="1"/>
</dbReference>
<comment type="caution">
    <text evidence="7">The sequence shown here is derived from an EMBL/GenBank/DDBJ whole genome shotgun (WGS) entry which is preliminary data.</text>
</comment>
<gene>
    <name evidence="7" type="ORF">G2W53_030912</name>
</gene>
<dbReference type="Pfam" id="PF25490">
    <property type="entry name" value="DUF7910"/>
    <property type="match status" value="1"/>
</dbReference>
<dbReference type="GO" id="GO:0016477">
    <property type="term" value="P:cell migration"/>
    <property type="evidence" value="ECO:0007669"/>
    <property type="project" value="TreeGrafter"/>
</dbReference>
<evidence type="ECO:0000259" key="6">
    <source>
        <dbReference type="Pfam" id="PF25490"/>
    </source>
</evidence>
<accession>A0A834T807</accession>
<dbReference type="GO" id="GO:0004553">
    <property type="term" value="F:hydrolase activity, hydrolyzing O-glycosyl compounds"/>
    <property type="evidence" value="ECO:0007669"/>
    <property type="project" value="InterPro"/>
</dbReference>
<dbReference type="PANTHER" id="PTHR10551">
    <property type="entry name" value="FASCIN"/>
    <property type="match status" value="1"/>
</dbReference>
<dbReference type="InterPro" id="IPR057232">
    <property type="entry name" value="DUF7910"/>
</dbReference>
<dbReference type="Gene3D" id="3.20.20.80">
    <property type="entry name" value="Glycosidases"/>
    <property type="match status" value="1"/>
</dbReference>
<dbReference type="InterPro" id="IPR017853">
    <property type="entry name" value="GH"/>
</dbReference>
<dbReference type="InterPro" id="IPR010431">
    <property type="entry name" value="Fascin"/>
</dbReference>
<dbReference type="GO" id="GO:0007163">
    <property type="term" value="P:establishment or maintenance of cell polarity"/>
    <property type="evidence" value="ECO:0007669"/>
    <property type="project" value="TreeGrafter"/>
</dbReference>
<reference evidence="7" key="1">
    <citation type="submission" date="2020-09" db="EMBL/GenBank/DDBJ databases">
        <title>Genome-Enabled Discovery of Anthraquinone Biosynthesis in Senna tora.</title>
        <authorList>
            <person name="Kang S.-H."/>
            <person name="Pandey R.P."/>
            <person name="Lee C.-M."/>
            <person name="Sim J.-S."/>
            <person name="Jeong J.-T."/>
            <person name="Choi B.-S."/>
            <person name="Jung M."/>
            <person name="Ginzburg D."/>
            <person name="Zhao K."/>
            <person name="Won S.Y."/>
            <person name="Oh T.-J."/>
            <person name="Yu Y."/>
            <person name="Kim N.-H."/>
            <person name="Lee O.R."/>
            <person name="Lee T.-H."/>
            <person name="Bashyal P."/>
            <person name="Kim T.-S."/>
            <person name="Lee W.-H."/>
            <person name="Kawkins C."/>
            <person name="Kim C.-K."/>
            <person name="Kim J.S."/>
            <person name="Ahn B.O."/>
            <person name="Rhee S.Y."/>
            <person name="Sohng J.K."/>
        </authorList>
    </citation>
    <scope>NUCLEOTIDE SEQUENCE</scope>
    <source>
        <tissue evidence="7">Leaf</tissue>
    </source>
</reference>
<evidence type="ECO:0000313" key="7">
    <source>
        <dbReference type="EMBL" id="KAF7816943.1"/>
    </source>
</evidence>
<evidence type="ECO:0000256" key="3">
    <source>
        <dbReference type="ARBA" id="ARBA00023295"/>
    </source>
</evidence>
<dbReference type="InterPro" id="IPR008999">
    <property type="entry name" value="Actin-crosslinking"/>
</dbReference>
<name>A0A834T807_9FABA</name>
<dbReference type="GO" id="GO:0000272">
    <property type="term" value="P:polysaccharide catabolic process"/>
    <property type="evidence" value="ECO:0007669"/>
    <property type="project" value="InterPro"/>
</dbReference>
<dbReference type="InterPro" id="IPR001547">
    <property type="entry name" value="Glyco_hydro_5"/>
</dbReference>
<evidence type="ECO:0000256" key="1">
    <source>
        <dbReference type="ARBA" id="ARBA00005641"/>
    </source>
</evidence>
<dbReference type="GO" id="GO:0005737">
    <property type="term" value="C:cytoplasm"/>
    <property type="evidence" value="ECO:0007669"/>
    <property type="project" value="TreeGrafter"/>
</dbReference>
<dbReference type="SUPFAM" id="SSF51445">
    <property type="entry name" value="(Trans)glycosidases"/>
    <property type="match status" value="1"/>
</dbReference>
<comment type="similarity">
    <text evidence="1 4">Belongs to the glycosyl hydrolase 5 (cellulase A) family.</text>
</comment>
<organism evidence="7 8">
    <name type="scientific">Senna tora</name>
    <dbReference type="NCBI Taxonomy" id="362788"/>
    <lineage>
        <taxon>Eukaryota</taxon>
        <taxon>Viridiplantae</taxon>
        <taxon>Streptophyta</taxon>
        <taxon>Embryophyta</taxon>
        <taxon>Tracheophyta</taxon>
        <taxon>Spermatophyta</taxon>
        <taxon>Magnoliopsida</taxon>
        <taxon>eudicotyledons</taxon>
        <taxon>Gunneridae</taxon>
        <taxon>Pentapetalae</taxon>
        <taxon>rosids</taxon>
        <taxon>fabids</taxon>
        <taxon>Fabales</taxon>
        <taxon>Fabaceae</taxon>
        <taxon>Caesalpinioideae</taxon>
        <taxon>Cassia clade</taxon>
        <taxon>Senna</taxon>
    </lineage>
</organism>
<feature type="domain" description="DUF7910" evidence="6">
    <location>
        <begin position="2"/>
        <end position="89"/>
    </location>
</feature>
<dbReference type="Gene3D" id="2.80.10.50">
    <property type="match status" value="1"/>
</dbReference>
<evidence type="ECO:0000256" key="4">
    <source>
        <dbReference type="RuleBase" id="RU361153"/>
    </source>
</evidence>
<dbReference type="GO" id="GO:0015629">
    <property type="term" value="C:actin cytoskeleton"/>
    <property type="evidence" value="ECO:0007669"/>
    <property type="project" value="TreeGrafter"/>
</dbReference>
<evidence type="ECO:0000256" key="2">
    <source>
        <dbReference type="ARBA" id="ARBA00022801"/>
    </source>
</evidence>
<dbReference type="GO" id="GO:0051015">
    <property type="term" value="F:actin filament binding"/>
    <property type="evidence" value="ECO:0007669"/>
    <property type="project" value="InterPro"/>
</dbReference>
<keyword evidence="2 4" id="KW-0378">Hydrolase</keyword>